<name>A0A7W9PER8_9NOCA</name>
<gene>
    <name evidence="1" type="ORF">BJY24_003649</name>
</gene>
<dbReference type="AlphaFoldDB" id="A0A7W9PER8"/>
<comment type="caution">
    <text evidence="1">The sequence shown here is derived from an EMBL/GenBank/DDBJ whole genome shotgun (WGS) entry which is preliminary data.</text>
</comment>
<organism evidence="1 2">
    <name type="scientific">Nocardia transvalensis</name>
    <dbReference type="NCBI Taxonomy" id="37333"/>
    <lineage>
        <taxon>Bacteria</taxon>
        <taxon>Bacillati</taxon>
        <taxon>Actinomycetota</taxon>
        <taxon>Actinomycetes</taxon>
        <taxon>Mycobacteriales</taxon>
        <taxon>Nocardiaceae</taxon>
        <taxon>Nocardia</taxon>
    </lineage>
</organism>
<proteinExistence type="predicted"/>
<sequence length="64" mass="6962">MPAVIVVLMRSGVFRVIVLHASNNTPMGYIVNPMGVCGMACRGLAGFFRFETDLFAMILVSLAR</sequence>
<evidence type="ECO:0000313" key="1">
    <source>
        <dbReference type="EMBL" id="MBB5914782.1"/>
    </source>
</evidence>
<keyword evidence="2" id="KW-1185">Reference proteome</keyword>
<dbReference type="EMBL" id="JACHIT010000001">
    <property type="protein sequence ID" value="MBB5914782.1"/>
    <property type="molecule type" value="Genomic_DNA"/>
</dbReference>
<accession>A0A7W9PER8</accession>
<dbReference type="Proteomes" id="UP000540412">
    <property type="component" value="Unassembled WGS sequence"/>
</dbReference>
<protein>
    <submittedName>
        <fullName evidence="1">Uncharacterized protein</fullName>
    </submittedName>
</protein>
<evidence type="ECO:0000313" key="2">
    <source>
        <dbReference type="Proteomes" id="UP000540412"/>
    </source>
</evidence>
<reference evidence="1 2" key="1">
    <citation type="submission" date="2020-08" db="EMBL/GenBank/DDBJ databases">
        <title>Sequencing the genomes of 1000 actinobacteria strains.</title>
        <authorList>
            <person name="Klenk H.-P."/>
        </authorList>
    </citation>
    <scope>NUCLEOTIDE SEQUENCE [LARGE SCALE GENOMIC DNA]</scope>
    <source>
        <strain evidence="1 2">DSM 43582</strain>
    </source>
</reference>